<reference evidence="3 4" key="1">
    <citation type="journal article" date="2016" name="Nat. Commun.">
        <title>Thousands of microbial genomes shed light on interconnected biogeochemical processes in an aquifer system.</title>
        <authorList>
            <person name="Anantharaman K."/>
            <person name="Brown C.T."/>
            <person name="Hug L.A."/>
            <person name="Sharon I."/>
            <person name="Castelle C.J."/>
            <person name="Probst A.J."/>
            <person name="Thomas B.C."/>
            <person name="Singh A."/>
            <person name="Wilkins M.J."/>
            <person name="Karaoz U."/>
            <person name="Brodie E.L."/>
            <person name="Williams K.H."/>
            <person name="Hubbard S.S."/>
            <person name="Banfield J.F."/>
        </authorList>
    </citation>
    <scope>NUCLEOTIDE SEQUENCE [LARGE SCALE GENOMIC DNA]</scope>
</reference>
<dbReference type="AlphaFoldDB" id="A0A1F5ZZN9"/>
<gene>
    <name evidence="3" type="ORF">A3D78_07245</name>
</gene>
<feature type="compositionally biased region" description="Basic and acidic residues" evidence="1">
    <location>
        <begin position="1"/>
        <end position="11"/>
    </location>
</feature>
<evidence type="ECO:0000313" key="4">
    <source>
        <dbReference type="Proteomes" id="UP000176253"/>
    </source>
</evidence>
<feature type="compositionally biased region" description="Pro residues" evidence="1">
    <location>
        <begin position="48"/>
        <end position="57"/>
    </location>
</feature>
<accession>A0A1F5ZZN9</accession>
<evidence type="ECO:0000313" key="3">
    <source>
        <dbReference type="EMBL" id="OGG17921.1"/>
    </source>
</evidence>
<protein>
    <submittedName>
        <fullName evidence="3">Uncharacterized protein</fullName>
    </submittedName>
</protein>
<sequence length="178" mass="18690">MNTSKTDDQKTNKTPSSPSSSAPAPIQSGSAPTQSPPAAPSVSQPEVESPPPVPSVPDMPSDGKIVVSPAKSESLPLWFYVLFAVVAVVFFSITILLVQTIVKRQQANPASTNVTASQPTEAVTPVSPTQAGPSPTPQDEYLNKAGNTQESDEVSLIEADLESTDIKTLTDDLANFQE</sequence>
<keyword evidence="2" id="KW-1133">Transmembrane helix</keyword>
<feature type="compositionally biased region" description="Low complexity" evidence="1">
    <location>
        <begin position="15"/>
        <end position="33"/>
    </location>
</feature>
<comment type="caution">
    <text evidence="3">The sequence shown here is derived from an EMBL/GenBank/DDBJ whole genome shotgun (WGS) entry which is preliminary data.</text>
</comment>
<organism evidence="3 4">
    <name type="scientific">Candidatus Gottesmanbacteria bacterium RIFCSPHIGHO2_02_FULL_39_14</name>
    <dbReference type="NCBI Taxonomy" id="1798383"/>
    <lineage>
        <taxon>Bacteria</taxon>
        <taxon>Candidatus Gottesmaniibacteriota</taxon>
    </lineage>
</organism>
<keyword evidence="2" id="KW-0472">Membrane</keyword>
<evidence type="ECO:0000256" key="2">
    <source>
        <dbReference type="SAM" id="Phobius"/>
    </source>
</evidence>
<dbReference type="EMBL" id="MFJM01000026">
    <property type="protein sequence ID" value="OGG17921.1"/>
    <property type="molecule type" value="Genomic_DNA"/>
</dbReference>
<dbReference type="STRING" id="1798383.A3D78_07245"/>
<feature type="region of interest" description="Disordered" evidence="1">
    <location>
        <begin position="1"/>
        <end position="58"/>
    </location>
</feature>
<dbReference type="Proteomes" id="UP000176253">
    <property type="component" value="Unassembled WGS sequence"/>
</dbReference>
<proteinExistence type="predicted"/>
<feature type="region of interest" description="Disordered" evidence="1">
    <location>
        <begin position="109"/>
        <end position="156"/>
    </location>
</feature>
<feature type="transmembrane region" description="Helical" evidence="2">
    <location>
        <begin position="77"/>
        <end position="98"/>
    </location>
</feature>
<feature type="compositionally biased region" description="Polar residues" evidence="1">
    <location>
        <begin position="109"/>
        <end position="133"/>
    </location>
</feature>
<keyword evidence="2" id="KW-0812">Transmembrane</keyword>
<name>A0A1F5ZZN9_9BACT</name>
<evidence type="ECO:0000256" key="1">
    <source>
        <dbReference type="SAM" id="MobiDB-lite"/>
    </source>
</evidence>